<proteinExistence type="predicted"/>
<evidence type="ECO:0000256" key="3">
    <source>
        <dbReference type="ARBA" id="ARBA00022475"/>
    </source>
</evidence>
<keyword evidence="7" id="KW-0472">Membrane</keyword>
<dbReference type="InterPro" id="IPR003599">
    <property type="entry name" value="Ig_sub"/>
</dbReference>
<organism evidence="11 12">
    <name type="scientific">Alligator mississippiensis</name>
    <name type="common">American alligator</name>
    <dbReference type="NCBI Taxonomy" id="8496"/>
    <lineage>
        <taxon>Eukaryota</taxon>
        <taxon>Metazoa</taxon>
        <taxon>Chordata</taxon>
        <taxon>Craniata</taxon>
        <taxon>Vertebrata</taxon>
        <taxon>Euteleostomi</taxon>
        <taxon>Archelosauria</taxon>
        <taxon>Archosauria</taxon>
        <taxon>Crocodylia</taxon>
        <taxon>Alligatoridae</taxon>
        <taxon>Alligatorinae</taxon>
        <taxon>Alligator</taxon>
    </lineage>
</organism>
<sequence>MAWAMILLMPVLYVSGSLAQHVMTQPPSVSVSPGEPAKLTCTGRNVGSSNVYWFQQKPGSAPVLIIYSNSNRPSGISNRFSGSKSGSTATLTITGVQAQDEADYYCEAWDSDSSAQHVLYFSGCLAQYVMTQPPSVSISSGETAKLTCTGRNVASHGVQWFQQKPGSVPVQIIYENSKRPSGIADRFSGSKSESTATLTITDIQAQDEADYYCQAWDSDSNARHGDTGQWGSSLAQYVNMMT</sequence>
<accession>A0A151NFR7</accession>
<reference evidence="11 12" key="1">
    <citation type="journal article" date="2012" name="Genome Biol.">
        <title>Sequencing three crocodilian genomes to illuminate the evolution of archosaurs and amniotes.</title>
        <authorList>
            <person name="St John J.A."/>
            <person name="Braun E.L."/>
            <person name="Isberg S.R."/>
            <person name="Miles L.G."/>
            <person name="Chong A.Y."/>
            <person name="Gongora J."/>
            <person name="Dalzell P."/>
            <person name="Moran C."/>
            <person name="Bed'hom B."/>
            <person name="Abzhanov A."/>
            <person name="Burgess S.C."/>
            <person name="Cooksey A.M."/>
            <person name="Castoe T.A."/>
            <person name="Crawford N.G."/>
            <person name="Densmore L.D."/>
            <person name="Drew J.C."/>
            <person name="Edwards S.V."/>
            <person name="Faircloth B.C."/>
            <person name="Fujita M.K."/>
            <person name="Greenwold M.J."/>
            <person name="Hoffmann F.G."/>
            <person name="Howard J.M."/>
            <person name="Iguchi T."/>
            <person name="Janes D.E."/>
            <person name="Khan S.Y."/>
            <person name="Kohno S."/>
            <person name="de Koning A.J."/>
            <person name="Lance S.L."/>
            <person name="McCarthy F.M."/>
            <person name="McCormack J.E."/>
            <person name="Merchant M.E."/>
            <person name="Peterson D.G."/>
            <person name="Pollock D.D."/>
            <person name="Pourmand N."/>
            <person name="Raney B.J."/>
            <person name="Roessler K.A."/>
            <person name="Sanford J.R."/>
            <person name="Sawyer R.H."/>
            <person name="Schmidt C.J."/>
            <person name="Triplett E.W."/>
            <person name="Tuberville T.D."/>
            <person name="Venegas-Anaya M."/>
            <person name="Howard J.T."/>
            <person name="Jarvis E.D."/>
            <person name="Guillette L.J.Jr."/>
            <person name="Glenn T.C."/>
            <person name="Green R.E."/>
            <person name="Ray D.A."/>
        </authorList>
    </citation>
    <scope>NUCLEOTIDE SEQUENCE [LARGE SCALE GENOMIC DNA]</scope>
    <source>
        <strain evidence="11">KSC_2009_1</strain>
    </source>
</reference>
<dbReference type="InterPro" id="IPR003598">
    <property type="entry name" value="Ig_sub2"/>
</dbReference>
<evidence type="ECO:0000313" key="11">
    <source>
        <dbReference type="EMBL" id="KYO35652.1"/>
    </source>
</evidence>
<dbReference type="SMART" id="SM00408">
    <property type="entry name" value="IGc2"/>
    <property type="match status" value="2"/>
</dbReference>
<feature type="chain" id="PRO_5007586024" description="Ig-like domain-containing protein" evidence="9">
    <location>
        <begin position="20"/>
        <end position="242"/>
    </location>
</feature>
<comment type="caution">
    <text evidence="11">The sequence shown here is derived from an EMBL/GenBank/DDBJ whole genome shotgun (WGS) entry which is preliminary data.</text>
</comment>
<evidence type="ECO:0000256" key="2">
    <source>
        <dbReference type="ARBA" id="ARBA00004613"/>
    </source>
</evidence>
<evidence type="ECO:0000256" key="9">
    <source>
        <dbReference type="SAM" id="SignalP"/>
    </source>
</evidence>
<evidence type="ECO:0000313" key="12">
    <source>
        <dbReference type="Proteomes" id="UP000050525"/>
    </source>
</evidence>
<dbReference type="EMBL" id="AKHW03003141">
    <property type="protein sequence ID" value="KYO35652.1"/>
    <property type="molecule type" value="Genomic_DNA"/>
</dbReference>
<evidence type="ECO:0000256" key="1">
    <source>
        <dbReference type="ARBA" id="ARBA00004236"/>
    </source>
</evidence>
<dbReference type="InterPro" id="IPR050150">
    <property type="entry name" value="IgV_Light_Chain"/>
</dbReference>
<dbReference type="PROSITE" id="PS50835">
    <property type="entry name" value="IG_LIKE"/>
    <property type="match status" value="2"/>
</dbReference>
<evidence type="ECO:0000256" key="5">
    <source>
        <dbReference type="ARBA" id="ARBA00022729"/>
    </source>
</evidence>
<feature type="domain" description="Ig-like" evidence="10">
    <location>
        <begin position="10"/>
        <end position="122"/>
    </location>
</feature>
<feature type="signal peptide" evidence="9">
    <location>
        <begin position="1"/>
        <end position="19"/>
    </location>
</feature>
<dbReference type="SUPFAM" id="SSF48726">
    <property type="entry name" value="Immunoglobulin"/>
    <property type="match status" value="2"/>
</dbReference>
<gene>
    <name evidence="11" type="ORF">Y1Q_0017201</name>
</gene>
<dbReference type="STRING" id="8496.A0A151NFR7"/>
<protein>
    <recommendedName>
        <fullName evidence="10">Ig-like domain-containing protein</fullName>
    </recommendedName>
</protein>
<dbReference type="FunFam" id="2.60.40.10:FF:000620">
    <property type="entry name" value="Immunoglobulin lambda locus"/>
    <property type="match status" value="2"/>
</dbReference>
<dbReference type="GO" id="GO:0002376">
    <property type="term" value="P:immune system process"/>
    <property type="evidence" value="ECO:0007669"/>
    <property type="project" value="UniProtKB-KW"/>
</dbReference>
<comment type="subcellular location">
    <subcellularLocation>
        <location evidence="1">Cell membrane</location>
    </subcellularLocation>
    <subcellularLocation>
        <location evidence="2">Secreted</location>
    </subcellularLocation>
</comment>
<keyword evidence="12" id="KW-1185">Reference proteome</keyword>
<dbReference type="GO" id="GO:0005576">
    <property type="term" value="C:extracellular region"/>
    <property type="evidence" value="ECO:0007669"/>
    <property type="project" value="UniProtKB-SubCell"/>
</dbReference>
<dbReference type="Gene3D" id="2.60.40.10">
    <property type="entry name" value="Immunoglobulins"/>
    <property type="match status" value="2"/>
</dbReference>
<evidence type="ECO:0000256" key="6">
    <source>
        <dbReference type="ARBA" id="ARBA00022859"/>
    </source>
</evidence>
<name>A0A151NFR7_ALLMI</name>
<dbReference type="Pfam" id="PF07686">
    <property type="entry name" value="V-set"/>
    <property type="match status" value="2"/>
</dbReference>
<dbReference type="Proteomes" id="UP000050525">
    <property type="component" value="Unassembled WGS sequence"/>
</dbReference>
<dbReference type="InterPro" id="IPR007110">
    <property type="entry name" value="Ig-like_dom"/>
</dbReference>
<dbReference type="AlphaFoldDB" id="A0A151NFR7"/>
<dbReference type="InterPro" id="IPR013783">
    <property type="entry name" value="Ig-like_fold"/>
</dbReference>
<dbReference type="InterPro" id="IPR013106">
    <property type="entry name" value="Ig_V-set"/>
</dbReference>
<keyword evidence="8" id="KW-0393">Immunoglobulin domain</keyword>
<dbReference type="InterPro" id="IPR036179">
    <property type="entry name" value="Ig-like_dom_sf"/>
</dbReference>
<evidence type="ECO:0000256" key="4">
    <source>
        <dbReference type="ARBA" id="ARBA00022525"/>
    </source>
</evidence>
<keyword evidence="5 9" id="KW-0732">Signal</keyword>
<keyword evidence="4" id="KW-0964">Secreted</keyword>
<evidence type="ECO:0000256" key="7">
    <source>
        <dbReference type="ARBA" id="ARBA00023136"/>
    </source>
</evidence>
<evidence type="ECO:0000259" key="10">
    <source>
        <dbReference type="PROSITE" id="PS50835"/>
    </source>
</evidence>
<dbReference type="PANTHER" id="PTHR23267">
    <property type="entry name" value="IMMUNOGLOBULIN LIGHT CHAIN"/>
    <property type="match status" value="1"/>
</dbReference>
<keyword evidence="6" id="KW-0391">Immunity</keyword>
<evidence type="ECO:0000256" key="8">
    <source>
        <dbReference type="ARBA" id="ARBA00023319"/>
    </source>
</evidence>
<keyword evidence="3" id="KW-1003">Cell membrane</keyword>
<dbReference type="SMART" id="SM00409">
    <property type="entry name" value="IG"/>
    <property type="match status" value="2"/>
</dbReference>
<dbReference type="SMART" id="SM00406">
    <property type="entry name" value="IGv"/>
    <property type="match status" value="2"/>
</dbReference>
<dbReference type="GO" id="GO:0005886">
    <property type="term" value="C:plasma membrane"/>
    <property type="evidence" value="ECO:0007669"/>
    <property type="project" value="UniProtKB-SubCell"/>
</dbReference>
<feature type="domain" description="Ig-like" evidence="10">
    <location>
        <begin position="127"/>
        <end position="215"/>
    </location>
</feature>